<keyword evidence="4" id="KW-0560">Oxidoreductase</keyword>
<evidence type="ECO:0000256" key="2">
    <source>
        <dbReference type="ARBA" id="ARBA00022630"/>
    </source>
</evidence>
<evidence type="ECO:0000313" key="8">
    <source>
        <dbReference type="Proteomes" id="UP000698800"/>
    </source>
</evidence>
<dbReference type="PANTHER" id="PTHR13789:SF309">
    <property type="entry name" value="PUTATIVE (AFU_ORTHOLOGUE AFUA_6G14510)-RELATED"/>
    <property type="match status" value="1"/>
</dbReference>
<reference evidence="7" key="1">
    <citation type="submission" date="2021-03" db="EMBL/GenBank/DDBJ databases">
        <title>Comparative genomics and phylogenomic investigation of the class Geoglossomycetes provide insights into ecological specialization and systematics.</title>
        <authorList>
            <person name="Melie T."/>
            <person name="Pirro S."/>
            <person name="Miller A.N."/>
            <person name="Quandt A."/>
        </authorList>
    </citation>
    <scope>NUCLEOTIDE SEQUENCE</scope>
    <source>
        <strain evidence="7">GBOQ0MN5Z8</strain>
    </source>
</reference>
<comment type="caution">
    <text evidence="7">The sequence shown here is derived from an EMBL/GenBank/DDBJ whole genome shotgun (WGS) entry which is preliminary data.</text>
</comment>
<keyword evidence="2" id="KW-0285">Flavoprotein</keyword>
<dbReference type="Gene3D" id="3.50.50.60">
    <property type="entry name" value="FAD/NAD(P)-binding domain"/>
    <property type="match status" value="1"/>
</dbReference>
<feature type="domain" description="FAD-binding" evidence="6">
    <location>
        <begin position="8"/>
        <end position="346"/>
    </location>
</feature>
<dbReference type="OrthoDB" id="417877at2759"/>
<name>A0A9P8IA37_9PEZI</name>
<evidence type="ECO:0000256" key="3">
    <source>
        <dbReference type="ARBA" id="ARBA00022827"/>
    </source>
</evidence>
<dbReference type="GO" id="GO:0071949">
    <property type="term" value="F:FAD binding"/>
    <property type="evidence" value="ECO:0007669"/>
    <property type="project" value="InterPro"/>
</dbReference>
<dbReference type="AlphaFoldDB" id="A0A9P8IA37"/>
<dbReference type="InterPro" id="IPR036188">
    <property type="entry name" value="FAD/NAD-bd_sf"/>
</dbReference>
<proteinExistence type="inferred from homology"/>
<evidence type="ECO:0000256" key="5">
    <source>
        <dbReference type="ARBA" id="ARBA00023033"/>
    </source>
</evidence>
<evidence type="ECO:0000259" key="6">
    <source>
        <dbReference type="Pfam" id="PF01494"/>
    </source>
</evidence>
<organism evidence="7 8">
    <name type="scientific">Glutinoglossum americanum</name>
    <dbReference type="NCBI Taxonomy" id="1670608"/>
    <lineage>
        <taxon>Eukaryota</taxon>
        <taxon>Fungi</taxon>
        <taxon>Dikarya</taxon>
        <taxon>Ascomycota</taxon>
        <taxon>Pezizomycotina</taxon>
        <taxon>Geoglossomycetes</taxon>
        <taxon>Geoglossales</taxon>
        <taxon>Geoglossaceae</taxon>
        <taxon>Glutinoglossum</taxon>
    </lineage>
</organism>
<protein>
    <recommendedName>
        <fullName evidence="6">FAD-binding domain-containing protein</fullName>
    </recommendedName>
</protein>
<dbReference type="InterPro" id="IPR050493">
    <property type="entry name" value="FAD-dep_Monooxygenase_BioMet"/>
</dbReference>
<comment type="similarity">
    <text evidence="1">Belongs to the paxM FAD-dependent monooxygenase family.</text>
</comment>
<evidence type="ECO:0000313" key="7">
    <source>
        <dbReference type="EMBL" id="KAH0543479.1"/>
    </source>
</evidence>
<dbReference type="GO" id="GO:0004497">
    <property type="term" value="F:monooxygenase activity"/>
    <property type="evidence" value="ECO:0007669"/>
    <property type="project" value="UniProtKB-KW"/>
</dbReference>
<evidence type="ECO:0000256" key="4">
    <source>
        <dbReference type="ARBA" id="ARBA00023002"/>
    </source>
</evidence>
<keyword evidence="8" id="KW-1185">Reference proteome</keyword>
<dbReference type="InterPro" id="IPR002938">
    <property type="entry name" value="FAD-bd"/>
</dbReference>
<dbReference type="Pfam" id="PF01494">
    <property type="entry name" value="FAD_binding_3"/>
    <property type="match status" value="1"/>
</dbReference>
<keyword evidence="5" id="KW-0503">Monooxygenase</keyword>
<evidence type="ECO:0000256" key="1">
    <source>
        <dbReference type="ARBA" id="ARBA00007992"/>
    </source>
</evidence>
<dbReference type="Proteomes" id="UP000698800">
    <property type="component" value="Unassembled WGS sequence"/>
</dbReference>
<gene>
    <name evidence="7" type="ORF">FGG08_002244</name>
</gene>
<dbReference type="EMBL" id="JAGHQL010000032">
    <property type="protein sequence ID" value="KAH0543479.1"/>
    <property type="molecule type" value="Genomic_DNA"/>
</dbReference>
<accession>A0A9P8IA37</accession>
<dbReference type="SUPFAM" id="SSF51905">
    <property type="entry name" value="FAD/NAD(P)-binding domain"/>
    <property type="match status" value="1"/>
</dbReference>
<keyword evidence="3" id="KW-0274">FAD</keyword>
<dbReference type="PRINTS" id="PR00420">
    <property type="entry name" value="RNGMNOXGNASE"/>
</dbReference>
<dbReference type="PANTHER" id="PTHR13789">
    <property type="entry name" value="MONOOXYGENASE"/>
    <property type="match status" value="1"/>
</dbReference>
<sequence length="426" mass="46785">MPSQPPATSVLVIGGGIAGLALSLSLSHHGIPSTVYEASPTPSTIGGAIHLPPSCLRALDHLGVLDRLRPRGAKIETMEIWSSPSRTRLGEFNFGKGTKTGGLRLRRREVHQTLLEAVREAGVQVQHGKKALEIAEVGEEMVVHFADGSEARGALVVGADGIHSTIRKGWVDPERRAEYTGVVGAYGYARIEPSRLHFCREGGGTAMNISRSGSLLTSFCSGDDKDEIYVAAVMGFPDIEKVSKEVNGWRVRGEDEEAVKREVDRRFGESRIETVREVVSRVEEWFLFPVFALGMEGTWWRGRAILVGDAAHAMPPQGQSVGICLDDVILLSRLLAKHSSSSASSSPSDSPSWTSADLSAAFSRYDTLRRPIVDKAHKKAIQQWENVKDISWLAFKFREWFVWLMLLTMGGMFDEGEGYDILKEEV</sequence>